<evidence type="ECO:0000313" key="1">
    <source>
        <dbReference type="EMBL" id="POF87845.1"/>
    </source>
</evidence>
<dbReference type="Proteomes" id="UP000237194">
    <property type="component" value="Unassembled WGS sequence"/>
</dbReference>
<sequence length="201" mass="23350">MQITNKAAFIMLNHSYDRSFIATIQCVTPGREGYFDCAKLAEREGQAARAADDWMIVTSLTLREPHLFWFRCLFDESRGRPYYDIQSWSRRTGRDFQSSNRHLDFNHNGYPGLYPQVPEDARLWKFITRQEDGNQASMTSIVEAGQQLDGQIWTRSNLALRAMEPEHVADHWFAYVNTSKGEVLDVRLEVLHIGEELMDDQ</sequence>
<dbReference type="EMBL" id="MIND01000018">
    <property type="protein sequence ID" value="POF87845.1"/>
    <property type="molecule type" value="Genomic_DNA"/>
</dbReference>
<comment type="caution">
    <text evidence="1">The sequence shown here is derived from an EMBL/GenBank/DDBJ whole genome shotgun (WGS) entry which is preliminary data.</text>
</comment>
<gene>
    <name evidence="1" type="ORF">BGP80_07665</name>
</gene>
<accession>A0A2S3WAA3</accession>
<reference evidence="1 2" key="2">
    <citation type="submission" date="2018-03" db="EMBL/GenBank/DDBJ databases">
        <title>Draft genome of Pseudomonas putida strain KT-27.</title>
        <authorList>
            <person name="Yoshizawa S."/>
            <person name="Khan N.H."/>
            <person name="Nishimura M."/>
            <person name="Chiura H.X."/>
            <person name="Ogura Y."/>
            <person name="Hayashi T."/>
            <person name="Kogure K."/>
        </authorList>
    </citation>
    <scope>NUCLEOTIDE SEQUENCE [LARGE SCALE GENOMIC DNA]</scope>
    <source>
        <strain evidence="1 2">KT-27</strain>
    </source>
</reference>
<protein>
    <submittedName>
        <fullName evidence="1">Uncharacterized protein</fullName>
    </submittedName>
</protein>
<name>A0A2S3WAA3_PSEPU</name>
<proteinExistence type="predicted"/>
<evidence type="ECO:0000313" key="2">
    <source>
        <dbReference type="Proteomes" id="UP000237194"/>
    </source>
</evidence>
<dbReference type="AlphaFoldDB" id="A0A2S3WAA3"/>
<organism evidence="1 2">
    <name type="scientific">Pseudomonas putida</name>
    <name type="common">Arthrobacter siderocapsulatus</name>
    <dbReference type="NCBI Taxonomy" id="303"/>
    <lineage>
        <taxon>Bacteria</taxon>
        <taxon>Pseudomonadati</taxon>
        <taxon>Pseudomonadota</taxon>
        <taxon>Gammaproteobacteria</taxon>
        <taxon>Pseudomonadales</taxon>
        <taxon>Pseudomonadaceae</taxon>
        <taxon>Pseudomonas</taxon>
    </lineage>
</organism>
<reference evidence="1 2" key="1">
    <citation type="submission" date="2016-08" db="EMBL/GenBank/DDBJ databases">
        <authorList>
            <person name="Seilhamer J.J."/>
        </authorList>
    </citation>
    <scope>NUCLEOTIDE SEQUENCE [LARGE SCALE GENOMIC DNA]</scope>
    <source>
        <strain evidence="1 2">KT-27</strain>
    </source>
</reference>